<dbReference type="InterPro" id="IPR013785">
    <property type="entry name" value="Aldolase_TIM"/>
</dbReference>
<proteinExistence type="predicted"/>
<evidence type="ECO:0000256" key="1">
    <source>
        <dbReference type="ARBA" id="ARBA00001947"/>
    </source>
</evidence>
<protein>
    <submittedName>
        <fullName evidence="2">Fructose-bisphosphate aldolase</fullName>
    </submittedName>
</protein>
<dbReference type="PANTHER" id="PTHR30304:SF0">
    <property type="entry name" value="D-TAGATOSE-1,6-BISPHOSPHATE ALDOLASE SUBUNIT GATY-RELATED"/>
    <property type="match status" value="1"/>
</dbReference>
<dbReference type="NCBIfam" id="TIGR00167">
    <property type="entry name" value="cbbA"/>
    <property type="match status" value="1"/>
</dbReference>
<dbReference type="EMBL" id="BNEK01000005">
    <property type="protein sequence ID" value="GHJ32273.1"/>
    <property type="molecule type" value="Genomic_DNA"/>
</dbReference>
<sequence length="283" mass="29845">MTLAHPADLLPAARAARTGVGAFNVITIEHAQAVVRSAEEARLPVFVQLSENAVRYHDGIEPLAAACRELARAASVPIVLHLDHATSSELCRRAVDAGFTSVMFDASTLPYQRNVTATAEVVAWAHQAGVWVEAELGAIGGKDGAHAPGARTVPHEAADFVAATGVDSLAVAIGTSHAMRERSARIDLDLLDALYAEVPVPLVLHGSSGLSDERIAQAVAHGITKVNVGTQLNQAFTAALRHVLEQTPDVTDPRRYLRSARTAVGHSTLRLIRTIAGPATARP</sequence>
<organism evidence="2 3">
    <name type="scientific">Streptomyces hygroscopicus</name>
    <dbReference type="NCBI Taxonomy" id="1912"/>
    <lineage>
        <taxon>Bacteria</taxon>
        <taxon>Bacillati</taxon>
        <taxon>Actinomycetota</taxon>
        <taxon>Actinomycetes</taxon>
        <taxon>Kitasatosporales</taxon>
        <taxon>Streptomycetaceae</taxon>
        <taxon>Streptomyces</taxon>
        <taxon>Streptomyces violaceusniger group</taxon>
    </lineage>
</organism>
<evidence type="ECO:0000313" key="2">
    <source>
        <dbReference type="EMBL" id="GHJ32273.1"/>
    </source>
</evidence>
<keyword evidence="3" id="KW-1185">Reference proteome</keyword>
<dbReference type="InterPro" id="IPR000771">
    <property type="entry name" value="FBA_II"/>
</dbReference>
<dbReference type="PANTHER" id="PTHR30304">
    <property type="entry name" value="D-TAGATOSE-1,6-BISPHOSPHATE ALDOLASE"/>
    <property type="match status" value="1"/>
</dbReference>
<dbReference type="RefSeq" id="WP_236258937.1">
    <property type="nucleotide sequence ID" value="NZ_BNEK01000005.1"/>
</dbReference>
<evidence type="ECO:0000313" key="3">
    <source>
        <dbReference type="Proteomes" id="UP001054854"/>
    </source>
</evidence>
<dbReference type="PIRSF" id="PIRSF001359">
    <property type="entry name" value="F_bP_aldolase_II"/>
    <property type="match status" value="1"/>
</dbReference>
<dbReference type="Gene3D" id="3.20.20.70">
    <property type="entry name" value="Aldolase class I"/>
    <property type="match status" value="1"/>
</dbReference>
<dbReference type="InterPro" id="IPR050246">
    <property type="entry name" value="Class_II_FBP_aldolase"/>
</dbReference>
<dbReference type="CDD" id="cd00947">
    <property type="entry name" value="TBP_aldolase_IIB"/>
    <property type="match status" value="1"/>
</dbReference>
<dbReference type="SUPFAM" id="SSF51569">
    <property type="entry name" value="Aldolase"/>
    <property type="match status" value="1"/>
</dbReference>
<name>A0ABQ3UAQ6_STRHY</name>
<accession>A0ABQ3UAQ6</accession>
<dbReference type="Proteomes" id="UP001054854">
    <property type="component" value="Unassembled WGS sequence"/>
</dbReference>
<gene>
    <name evidence="2" type="primary">fbaA_1</name>
    <name evidence="2" type="ORF">TPA0910_67060</name>
</gene>
<dbReference type="Pfam" id="PF01116">
    <property type="entry name" value="F_bP_aldolase"/>
    <property type="match status" value="1"/>
</dbReference>
<reference evidence="2" key="1">
    <citation type="submission" date="2024-05" db="EMBL/GenBank/DDBJ databases">
        <title>Whole genome shotgun sequence of Streptomyces hygroscopicus NBRC 113678.</title>
        <authorList>
            <person name="Komaki H."/>
            <person name="Tamura T."/>
        </authorList>
    </citation>
    <scope>NUCLEOTIDE SEQUENCE</scope>
    <source>
        <strain evidence="2">N11-34</strain>
    </source>
</reference>
<comment type="caution">
    <text evidence="2">The sequence shown here is derived from an EMBL/GenBank/DDBJ whole genome shotgun (WGS) entry which is preliminary data.</text>
</comment>
<comment type="cofactor">
    <cofactor evidence="1">
        <name>Zn(2+)</name>
        <dbReference type="ChEBI" id="CHEBI:29105"/>
    </cofactor>
</comment>